<dbReference type="InterPro" id="IPR000415">
    <property type="entry name" value="Nitroreductase-like"/>
</dbReference>
<dbReference type="NCBIfam" id="NF047509">
    <property type="entry name" value="Rv3131_FMN_oxido"/>
    <property type="match status" value="1"/>
</dbReference>
<evidence type="ECO:0000313" key="2">
    <source>
        <dbReference type="Proteomes" id="UP000823847"/>
    </source>
</evidence>
<gene>
    <name evidence="1" type="ORF">H9848_05030</name>
</gene>
<dbReference type="EMBL" id="DXEN01000032">
    <property type="protein sequence ID" value="HIX85953.1"/>
    <property type="molecule type" value="Genomic_DNA"/>
</dbReference>
<name>A0A9D1XQV6_9BACT</name>
<dbReference type="Proteomes" id="UP000823847">
    <property type="component" value="Unassembled WGS sequence"/>
</dbReference>
<dbReference type="GO" id="GO:0016491">
    <property type="term" value="F:oxidoreductase activity"/>
    <property type="evidence" value="ECO:0007669"/>
    <property type="project" value="InterPro"/>
</dbReference>
<reference evidence="1" key="1">
    <citation type="journal article" date="2021" name="PeerJ">
        <title>Extensive microbial diversity within the chicken gut microbiome revealed by metagenomics and culture.</title>
        <authorList>
            <person name="Gilroy R."/>
            <person name="Ravi A."/>
            <person name="Getino M."/>
            <person name="Pursley I."/>
            <person name="Horton D.L."/>
            <person name="Alikhan N.F."/>
            <person name="Baker D."/>
            <person name="Gharbi K."/>
            <person name="Hall N."/>
            <person name="Watson M."/>
            <person name="Adriaenssens E.M."/>
            <person name="Foster-Nyarko E."/>
            <person name="Jarju S."/>
            <person name="Secka A."/>
            <person name="Antonio M."/>
            <person name="Oren A."/>
            <person name="Chaudhuri R.R."/>
            <person name="La Ragione R."/>
            <person name="Hildebrand F."/>
            <person name="Pallen M.J."/>
        </authorList>
    </citation>
    <scope>NUCLEOTIDE SEQUENCE</scope>
    <source>
        <strain evidence="1">ChiHecec2B26-12326</strain>
    </source>
</reference>
<proteinExistence type="predicted"/>
<evidence type="ECO:0000313" key="1">
    <source>
        <dbReference type="EMBL" id="HIX85953.1"/>
    </source>
</evidence>
<dbReference type="AlphaFoldDB" id="A0A9D1XQV6"/>
<reference evidence="1" key="2">
    <citation type="submission" date="2021-04" db="EMBL/GenBank/DDBJ databases">
        <authorList>
            <person name="Gilroy R."/>
        </authorList>
    </citation>
    <scope>NUCLEOTIDE SEQUENCE</scope>
    <source>
        <strain evidence="1">ChiHecec2B26-12326</strain>
    </source>
</reference>
<organism evidence="1 2">
    <name type="scientific">Candidatus Parabacteroides intestinigallinarum</name>
    <dbReference type="NCBI Taxonomy" id="2838722"/>
    <lineage>
        <taxon>Bacteria</taxon>
        <taxon>Pseudomonadati</taxon>
        <taxon>Bacteroidota</taxon>
        <taxon>Bacteroidia</taxon>
        <taxon>Bacteroidales</taxon>
        <taxon>Tannerellaceae</taxon>
        <taxon>Parabacteroides</taxon>
    </lineage>
</organism>
<dbReference type="SUPFAM" id="SSF55469">
    <property type="entry name" value="FMN-dependent nitroreductase-like"/>
    <property type="match status" value="2"/>
</dbReference>
<comment type="caution">
    <text evidence="1">The sequence shown here is derived from an EMBL/GenBank/DDBJ whole genome shotgun (WGS) entry which is preliminary data.</text>
</comment>
<accession>A0A9D1XQV6</accession>
<protein>
    <submittedName>
        <fullName evidence="1">Nitroreductase</fullName>
    </submittedName>
</protein>
<dbReference type="Gene3D" id="3.40.109.10">
    <property type="entry name" value="NADH Oxidase"/>
    <property type="match status" value="1"/>
</dbReference>
<sequence length="333" mass="37709">MDQGMRSLDAEDVRPDIAYMLEQAVKAPSGHNAQPWLFRVGDDWVQILPNTSKSLPVVDPDNRELFIGLGCAVENLCVAARARGYDVELDFSKAGEITVGMLRGQVDEESVRQLRWLSERQTNRSVYTGERISPEVLAYLREIPLEKFVGLRLWARDEEAFSQVASCIYEGNERQLGDPLFKRELRTWMRFNKRHERAMSDGLSYAVFGAPNLPRFLSEPVMTGVLRSDWQSQGDRKRLESASHIAIFTLQKEGITEWIGLGRSLQRFLLRVAACGCACSFLNQPCEVSDLASGLADALSLEGESVELILRLGYAKRRMPCSPRVPWREKLVR</sequence>